<feature type="region of interest" description="Disordered" evidence="1">
    <location>
        <begin position="47"/>
        <end position="67"/>
    </location>
</feature>
<dbReference type="InterPro" id="IPR055561">
    <property type="entry name" value="DUF7137"/>
</dbReference>
<evidence type="ECO:0000313" key="3">
    <source>
        <dbReference type="EMBL" id="WFD42629.1"/>
    </source>
</evidence>
<proteinExistence type="predicted"/>
<dbReference type="PANTHER" id="PTHR42028:SF1">
    <property type="entry name" value="YALI0E30657P"/>
    <property type="match status" value="1"/>
</dbReference>
<dbReference type="EMBL" id="CP118375">
    <property type="protein sequence ID" value="WFD42629.1"/>
    <property type="molecule type" value="Genomic_DNA"/>
</dbReference>
<name>A0AAF0JDQ7_9BASI</name>
<dbReference type="Pfam" id="PF23585">
    <property type="entry name" value="DUF7137"/>
    <property type="match status" value="1"/>
</dbReference>
<dbReference type="PANTHER" id="PTHR42028">
    <property type="entry name" value="CHROMOSOME 1, WHOLE GENOME SHOTGUN SEQUENCE"/>
    <property type="match status" value="1"/>
</dbReference>
<protein>
    <recommendedName>
        <fullName evidence="2">DUF7137 domain-containing protein</fullName>
    </recommendedName>
</protein>
<evidence type="ECO:0000313" key="4">
    <source>
        <dbReference type="Proteomes" id="UP001214628"/>
    </source>
</evidence>
<sequence>MFGVGAREYGGEYARYVQATAVASPTAKSTPSLSSSQRIAITPTLFPRQTSSSSSSSGDDELPAGGLTVTQPAQTADESFYKIAAHETITFGWSFTSLKTQPSRLFVVASCSQNGYTYPIAASPSGIAGDATSVTWYPYGYRMSALANGQPDLLAATYRLIIYDEQGISAAARGGQFSPSNALQFAMYFPQAYTPLARESEILLTSQNGHVDHAVVLQWCLIALQSLRRSYVHCSPGHSPHSGFFL</sequence>
<dbReference type="AlphaFoldDB" id="A0AAF0JDQ7"/>
<organism evidence="3 4">
    <name type="scientific">Malassezia psittaci</name>
    <dbReference type="NCBI Taxonomy" id="1821823"/>
    <lineage>
        <taxon>Eukaryota</taxon>
        <taxon>Fungi</taxon>
        <taxon>Dikarya</taxon>
        <taxon>Basidiomycota</taxon>
        <taxon>Ustilaginomycotina</taxon>
        <taxon>Malasseziomycetes</taxon>
        <taxon>Malasseziales</taxon>
        <taxon>Malasseziaceae</taxon>
        <taxon>Malassezia</taxon>
    </lineage>
</organism>
<evidence type="ECO:0000259" key="2">
    <source>
        <dbReference type="Pfam" id="PF23585"/>
    </source>
</evidence>
<feature type="domain" description="DUF7137" evidence="2">
    <location>
        <begin position="62"/>
        <end position="198"/>
    </location>
</feature>
<keyword evidence="4" id="KW-1185">Reference proteome</keyword>
<dbReference type="Proteomes" id="UP001214628">
    <property type="component" value="Chromosome 1"/>
</dbReference>
<reference evidence="3" key="1">
    <citation type="submission" date="2023-02" db="EMBL/GenBank/DDBJ databases">
        <title>Mating type loci evolution in Malassezia.</title>
        <authorList>
            <person name="Coelho M.A."/>
        </authorList>
    </citation>
    <scope>NUCLEOTIDE SEQUENCE</scope>
    <source>
        <strain evidence="3">CBS 14136</strain>
    </source>
</reference>
<evidence type="ECO:0000256" key="1">
    <source>
        <dbReference type="SAM" id="MobiDB-lite"/>
    </source>
</evidence>
<gene>
    <name evidence="3" type="ORF">MPSI1_001275</name>
</gene>
<accession>A0AAF0JDQ7</accession>